<dbReference type="Proteomes" id="UP000186559">
    <property type="component" value="Chromosome"/>
</dbReference>
<dbReference type="STRING" id="1229727.Ga0080559_TMP4739"/>
<dbReference type="AlphaFoldDB" id="A0A1U7DBV8"/>
<sequence>MPILLTRATRLLRTEDGSGTLASLFILTACLALGGAAVDIGNGLRVREVLQANAESAALSAAVRASEPVEGDSPAQVARRIATAGLAPAGLTDAWHHESFELGTVDPVTRSFVPLPDLVDDQLADAVRVTLNRTDRRGNPEPLLFSHLLGHAPWNISGRAVAQIRTRAALDCPEPLLSLQTRVDVSTRNVFLGVCLYANATVDYGTEPAWKSADTDFVLNKLVAGGLGLPDLDLFGVTRPLQADDVERIAKAASSNVSLNDLDDISVVSNGSLYVRCDENEVLRLGDGFVVENAALYSECPVRFEGEVSLNASLVVGNLTSLLEDLHTVDVTPDAILTGSPDCAPGDGVQVLLFADLDAVAGIPALVSADSPLGQYIDETIEGTGGVVSDTLDMLGGLVNPLVEEVSDITTDLQMLPICLNARTMLNSDTVVLR</sequence>
<evidence type="ECO:0000313" key="3">
    <source>
        <dbReference type="EMBL" id="APX25535.1"/>
    </source>
</evidence>
<feature type="transmembrane region" description="Helical" evidence="1">
    <location>
        <begin position="20"/>
        <end position="38"/>
    </location>
</feature>
<keyword evidence="1" id="KW-0472">Membrane</keyword>
<dbReference type="KEGG" id="tpro:Ga0080559_TMP4739"/>
<dbReference type="InterPro" id="IPR028087">
    <property type="entry name" value="Tad_N"/>
</dbReference>
<protein>
    <submittedName>
        <fullName evidence="3">Flp pilus assembly protein TadG</fullName>
    </submittedName>
</protein>
<keyword evidence="1" id="KW-1133">Transmembrane helix</keyword>
<evidence type="ECO:0000256" key="1">
    <source>
        <dbReference type="SAM" id="Phobius"/>
    </source>
</evidence>
<dbReference type="PROSITE" id="PS51257">
    <property type="entry name" value="PROKAR_LIPOPROTEIN"/>
    <property type="match status" value="1"/>
</dbReference>
<organism evidence="3 4">
    <name type="scientific">Salipiger profundus</name>
    <dbReference type="NCBI Taxonomy" id="1229727"/>
    <lineage>
        <taxon>Bacteria</taxon>
        <taxon>Pseudomonadati</taxon>
        <taxon>Pseudomonadota</taxon>
        <taxon>Alphaproteobacteria</taxon>
        <taxon>Rhodobacterales</taxon>
        <taxon>Roseobacteraceae</taxon>
        <taxon>Salipiger</taxon>
    </lineage>
</organism>
<keyword evidence="1" id="KW-0812">Transmembrane</keyword>
<evidence type="ECO:0000313" key="4">
    <source>
        <dbReference type="Proteomes" id="UP000186559"/>
    </source>
</evidence>
<dbReference type="RefSeq" id="WP_076625060.1">
    <property type="nucleotide sequence ID" value="NZ_BMEW01000002.1"/>
</dbReference>
<keyword evidence="4" id="KW-1185">Reference proteome</keyword>
<evidence type="ECO:0000259" key="2">
    <source>
        <dbReference type="Pfam" id="PF13400"/>
    </source>
</evidence>
<proteinExistence type="predicted"/>
<dbReference type="OrthoDB" id="7823165at2"/>
<dbReference type="Pfam" id="PF13400">
    <property type="entry name" value="Tad"/>
    <property type="match status" value="1"/>
</dbReference>
<feature type="domain" description="Putative Flp pilus-assembly TadG-like N-terminal" evidence="2">
    <location>
        <begin position="17"/>
        <end position="63"/>
    </location>
</feature>
<accession>A0A1U7DBV8</accession>
<gene>
    <name evidence="3" type="ORF">Ga0080559_TMP4739</name>
</gene>
<dbReference type="EMBL" id="CP014796">
    <property type="protein sequence ID" value="APX25535.1"/>
    <property type="molecule type" value="Genomic_DNA"/>
</dbReference>
<reference evidence="3 4" key="1">
    <citation type="submission" date="2016-03" db="EMBL/GenBank/DDBJ databases">
        <title>Deep-sea bacteria in the southern Pacific.</title>
        <authorList>
            <person name="Tang K."/>
        </authorList>
    </citation>
    <scope>NUCLEOTIDE SEQUENCE [LARGE SCALE GENOMIC DNA]</scope>
    <source>
        <strain evidence="3 4">JLT2016</strain>
    </source>
</reference>
<name>A0A1U7DBV8_9RHOB</name>